<comment type="similarity">
    <text evidence="1">Belongs to the PPase class C family. Prune subfamily.</text>
</comment>
<evidence type="ECO:0000259" key="2">
    <source>
        <dbReference type="SMART" id="SM01131"/>
    </source>
</evidence>
<organism evidence="3 4">
    <name type="scientific">Manduca sexta</name>
    <name type="common">Tobacco hawkmoth</name>
    <name type="synonym">Tobacco hornworm</name>
    <dbReference type="NCBI Taxonomy" id="7130"/>
    <lineage>
        <taxon>Eukaryota</taxon>
        <taxon>Metazoa</taxon>
        <taxon>Ecdysozoa</taxon>
        <taxon>Arthropoda</taxon>
        <taxon>Hexapoda</taxon>
        <taxon>Insecta</taxon>
        <taxon>Pterygota</taxon>
        <taxon>Neoptera</taxon>
        <taxon>Endopterygota</taxon>
        <taxon>Lepidoptera</taxon>
        <taxon>Glossata</taxon>
        <taxon>Ditrysia</taxon>
        <taxon>Bombycoidea</taxon>
        <taxon>Sphingidae</taxon>
        <taxon>Sphinginae</taxon>
        <taxon>Sphingini</taxon>
        <taxon>Manduca</taxon>
    </lineage>
</organism>
<name>A0A922CYL1_MANSE</name>
<dbReference type="EMBL" id="JH669226">
    <property type="protein sequence ID" value="KAG6464675.1"/>
    <property type="molecule type" value="Genomic_DNA"/>
</dbReference>
<evidence type="ECO:0000313" key="3">
    <source>
        <dbReference type="EMBL" id="KAG6464675.1"/>
    </source>
</evidence>
<accession>A0A922CYL1</accession>
<keyword evidence="4" id="KW-1185">Reference proteome</keyword>
<sequence length="335" mass="38152">MEQYLANTINKLNTKDYNELTLVLGNESCDLDSAVCAIVYAAFLDWQYNQIKCKVCTRTNRDPQFFKDDIFVPILNVDRQDYELKTEVAFCLRDNEINDDHLVFRDDHDLVQLTNATKTNVVLVDHHVLAAKDQFLSPYVTEIIDHRPLQASIILDTVNFSKEVNKATPHDEEMILFLESLLKTEDCESFRKTQLDRLVAARSDVSRLSPAQLLRKDVKILKDVLVPSFPILVKDFLQRPGALDAVTEALGKRGCSLALLLGMDLEGGLRRDMAVYCPDDSTKGHKLTKFLQEWTSPSLKLLSEATSNCDYNQQLNLSASRKQYMPALNEFLNTQ</sequence>
<gene>
    <name evidence="3" type="ORF">O3G_MSEX014663</name>
</gene>
<dbReference type="GO" id="GO:0005737">
    <property type="term" value="C:cytoplasm"/>
    <property type="evidence" value="ECO:0007669"/>
    <property type="project" value="InterPro"/>
</dbReference>
<dbReference type="InterPro" id="IPR004097">
    <property type="entry name" value="DHHA2"/>
</dbReference>
<dbReference type="GO" id="GO:0004309">
    <property type="term" value="F:exopolyphosphatase activity"/>
    <property type="evidence" value="ECO:0007669"/>
    <property type="project" value="TreeGrafter"/>
</dbReference>
<dbReference type="AlphaFoldDB" id="A0A922CYL1"/>
<dbReference type="SMART" id="SM01131">
    <property type="entry name" value="DHHA2"/>
    <property type="match status" value="1"/>
</dbReference>
<protein>
    <recommendedName>
        <fullName evidence="2">DHHA2 domain-containing protein</fullName>
    </recommendedName>
</protein>
<comment type="caution">
    <text evidence="3">The sequence shown here is derived from an EMBL/GenBank/DDBJ whole genome shotgun (WGS) entry which is preliminary data.</text>
</comment>
<dbReference type="Proteomes" id="UP000791440">
    <property type="component" value="Unassembled WGS sequence"/>
</dbReference>
<dbReference type="PANTHER" id="PTHR12112:SF39">
    <property type="entry name" value="EG:152A3.5 PROTEIN (FBGN0003116_PN PROTEIN)"/>
    <property type="match status" value="1"/>
</dbReference>
<dbReference type="InterPro" id="IPR038222">
    <property type="entry name" value="DHHA2_dom_sf"/>
</dbReference>
<proteinExistence type="inferred from homology"/>
<dbReference type="SUPFAM" id="SSF64182">
    <property type="entry name" value="DHH phosphoesterases"/>
    <property type="match status" value="1"/>
</dbReference>
<evidence type="ECO:0000313" key="4">
    <source>
        <dbReference type="Proteomes" id="UP000791440"/>
    </source>
</evidence>
<evidence type="ECO:0000256" key="1">
    <source>
        <dbReference type="ARBA" id="ARBA00010331"/>
    </source>
</evidence>
<dbReference type="Gene3D" id="3.10.310.20">
    <property type="entry name" value="DHHA2 domain"/>
    <property type="match status" value="1"/>
</dbReference>
<dbReference type="Pfam" id="PF02833">
    <property type="entry name" value="DHHA2"/>
    <property type="match status" value="1"/>
</dbReference>
<reference evidence="3" key="1">
    <citation type="journal article" date="2016" name="Insect Biochem. Mol. Biol.">
        <title>Multifaceted biological insights from a draft genome sequence of the tobacco hornworm moth, Manduca sexta.</title>
        <authorList>
            <person name="Kanost M.R."/>
            <person name="Arrese E.L."/>
            <person name="Cao X."/>
            <person name="Chen Y.R."/>
            <person name="Chellapilla S."/>
            <person name="Goldsmith M.R."/>
            <person name="Grosse-Wilde E."/>
            <person name="Heckel D.G."/>
            <person name="Herndon N."/>
            <person name="Jiang H."/>
            <person name="Papanicolaou A."/>
            <person name="Qu J."/>
            <person name="Soulages J.L."/>
            <person name="Vogel H."/>
            <person name="Walters J."/>
            <person name="Waterhouse R.M."/>
            <person name="Ahn S.J."/>
            <person name="Almeida F.C."/>
            <person name="An C."/>
            <person name="Aqrawi P."/>
            <person name="Bretschneider A."/>
            <person name="Bryant W.B."/>
            <person name="Bucks S."/>
            <person name="Chao H."/>
            <person name="Chevignon G."/>
            <person name="Christen J.M."/>
            <person name="Clarke D.F."/>
            <person name="Dittmer N.T."/>
            <person name="Ferguson L.C.F."/>
            <person name="Garavelou S."/>
            <person name="Gordon K.H.J."/>
            <person name="Gunaratna R.T."/>
            <person name="Han Y."/>
            <person name="Hauser F."/>
            <person name="He Y."/>
            <person name="Heidel-Fischer H."/>
            <person name="Hirsh A."/>
            <person name="Hu Y."/>
            <person name="Jiang H."/>
            <person name="Kalra D."/>
            <person name="Klinner C."/>
            <person name="Konig C."/>
            <person name="Kovar C."/>
            <person name="Kroll A.R."/>
            <person name="Kuwar S.S."/>
            <person name="Lee S.L."/>
            <person name="Lehman R."/>
            <person name="Li K."/>
            <person name="Li Z."/>
            <person name="Liang H."/>
            <person name="Lovelace S."/>
            <person name="Lu Z."/>
            <person name="Mansfield J.H."/>
            <person name="McCulloch K.J."/>
            <person name="Mathew T."/>
            <person name="Morton B."/>
            <person name="Muzny D.M."/>
            <person name="Neunemann D."/>
            <person name="Ongeri F."/>
            <person name="Pauchet Y."/>
            <person name="Pu L.L."/>
            <person name="Pyrousis I."/>
            <person name="Rao X.J."/>
            <person name="Redding A."/>
            <person name="Roesel C."/>
            <person name="Sanchez-Gracia A."/>
            <person name="Schaack S."/>
            <person name="Shukla A."/>
            <person name="Tetreau G."/>
            <person name="Wang Y."/>
            <person name="Xiong G.H."/>
            <person name="Traut W."/>
            <person name="Walsh T.K."/>
            <person name="Worley K.C."/>
            <person name="Wu D."/>
            <person name="Wu W."/>
            <person name="Wu Y.Q."/>
            <person name="Zhang X."/>
            <person name="Zou Z."/>
            <person name="Zucker H."/>
            <person name="Briscoe A.D."/>
            <person name="Burmester T."/>
            <person name="Clem R.J."/>
            <person name="Feyereisen R."/>
            <person name="Grimmelikhuijzen C.J.P."/>
            <person name="Hamodrakas S.J."/>
            <person name="Hansson B.S."/>
            <person name="Huguet E."/>
            <person name="Jermiin L.S."/>
            <person name="Lan Q."/>
            <person name="Lehman H.K."/>
            <person name="Lorenzen M."/>
            <person name="Merzendorfer H."/>
            <person name="Michalopoulos I."/>
            <person name="Morton D.B."/>
            <person name="Muthukrishnan S."/>
            <person name="Oakeshott J.G."/>
            <person name="Palmer W."/>
            <person name="Park Y."/>
            <person name="Passarelli A.L."/>
            <person name="Rozas J."/>
            <person name="Schwartz L.M."/>
            <person name="Smith W."/>
            <person name="Southgate A."/>
            <person name="Vilcinskas A."/>
            <person name="Vogt R."/>
            <person name="Wang P."/>
            <person name="Werren J."/>
            <person name="Yu X.Q."/>
            <person name="Zhou J.J."/>
            <person name="Brown S.J."/>
            <person name="Scherer S.E."/>
            <person name="Richards S."/>
            <person name="Blissard G.W."/>
        </authorList>
    </citation>
    <scope>NUCLEOTIDE SEQUENCE</scope>
</reference>
<dbReference type="PANTHER" id="PTHR12112">
    <property type="entry name" value="BNIP - RELATED"/>
    <property type="match status" value="1"/>
</dbReference>
<feature type="domain" description="DHHA2" evidence="2">
    <location>
        <begin position="195"/>
        <end position="332"/>
    </location>
</feature>
<dbReference type="InterPro" id="IPR038763">
    <property type="entry name" value="DHH_sf"/>
</dbReference>
<dbReference type="Gene3D" id="3.90.1640.10">
    <property type="entry name" value="inorganic pyrophosphatase (n-terminal core)"/>
    <property type="match status" value="1"/>
</dbReference>
<reference evidence="3" key="2">
    <citation type="submission" date="2020-12" db="EMBL/GenBank/DDBJ databases">
        <authorList>
            <person name="Kanost M."/>
        </authorList>
    </citation>
    <scope>NUCLEOTIDE SEQUENCE</scope>
</reference>